<evidence type="ECO:0000313" key="2">
    <source>
        <dbReference type="Proteomes" id="UP000243426"/>
    </source>
</evidence>
<gene>
    <name evidence="1" type="ORF">SAMN05216198_0331</name>
</gene>
<organism evidence="1 2">
    <name type="scientific">Halopseudomonas litoralis</name>
    <dbReference type="NCBI Taxonomy" id="797277"/>
    <lineage>
        <taxon>Bacteria</taxon>
        <taxon>Pseudomonadati</taxon>
        <taxon>Pseudomonadota</taxon>
        <taxon>Gammaproteobacteria</taxon>
        <taxon>Pseudomonadales</taxon>
        <taxon>Pseudomonadaceae</taxon>
        <taxon>Halopseudomonas</taxon>
    </lineage>
</organism>
<evidence type="ECO:0008006" key="3">
    <source>
        <dbReference type="Google" id="ProtNLM"/>
    </source>
</evidence>
<dbReference type="STRING" id="797277.SAMN05216198_0331"/>
<dbReference type="AlphaFoldDB" id="A0A1H1LNE3"/>
<protein>
    <recommendedName>
        <fullName evidence="3">Lipoprotein</fullName>
    </recommendedName>
</protein>
<proteinExistence type="predicted"/>
<sequence>MKYISLLLLAILTGCASGPAEKSMSEVQPSPAALFAPPPQLWSAQKILSGSPEACADEALEILKALQFISVAKNGTYVYGNLMSNRAAIKCIPNGEGTFVYTVVAGPEKKQVERLRNEIFWRL</sequence>
<dbReference type="RefSeq" id="WP_090271738.1">
    <property type="nucleotide sequence ID" value="NZ_LT629748.1"/>
</dbReference>
<reference evidence="2" key="1">
    <citation type="submission" date="2016-10" db="EMBL/GenBank/DDBJ databases">
        <authorList>
            <person name="Varghese N."/>
            <person name="Submissions S."/>
        </authorList>
    </citation>
    <scope>NUCLEOTIDE SEQUENCE [LARGE SCALE GENOMIC DNA]</scope>
    <source>
        <strain evidence="2">2SM5</strain>
    </source>
</reference>
<name>A0A1H1LNE3_9GAMM</name>
<keyword evidence="2" id="KW-1185">Reference proteome</keyword>
<dbReference type="Proteomes" id="UP000243426">
    <property type="component" value="Chromosome I"/>
</dbReference>
<dbReference type="EMBL" id="LT629748">
    <property type="protein sequence ID" value="SDR76104.1"/>
    <property type="molecule type" value="Genomic_DNA"/>
</dbReference>
<dbReference type="OrthoDB" id="6402342at2"/>
<evidence type="ECO:0000313" key="1">
    <source>
        <dbReference type="EMBL" id="SDR76104.1"/>
    </source>
</evidence>
<accession>A0A1H1LNE3</accession>
<dbReference type="PROSITE" id="PS51257">
    <property type="entry name" value="PROKAR_LIPOPROTEIN"/>
    <property type="match status" value="1"/>
</dbReference>